<accession>A0A7C9M4G3</accession>
<reference evidence="1 2" key="1">
    <citation type="submission" date="2019-12" db="EMBL/GenBank/DDBJ databases">
        <authorList>
            <person name="Xu J."/>
        </authorList>
    </citation>
    <scope>NUCLEOTIDE SEQUENCE [LARGE SCALE GENOMIC DNA]</scope>
    <source>
        <strain evidence="1 2">HX-5-24</strain>
    </source>
</reference>
<proteinExistence type="predicted"/>
<dbReference type="EMBL" id="WOXT01000002">
    <property type="protein sequence ID" value="MUV14682.1"/>
    <property type="molecule type" value="Genomic_DNA"/>
</dbReference>
<protein>
    <submittedName>
        <fullName evidence="1">Uncharacterized protein</fullName>
    </submittedName>
</protein>
<gene>
    <name evidence="1" type="ORF">GN331_10745</name>
</gene>
<organism evidence="1 2">
    <name type="scientific">Noviluteimonas gilva</name>
    <dbReference type="NCBI Taxonomy" id="2682097"/>
    <lineage>
        <taxon>Bacteria</taxon>
        <taxon>Pseudomonadati</taxon>
        <taxon>Pseudomonadota</taxon>
        <taxon>Gammaproteobacteria</taxon>
        <taxon>Lysobacterales</taxon>
        <taxon>Lysobacteraceae</taxon>
        <taxon>Noviluteimonas</taxon>
    </lineage>
</organism>
<keyword evidence="2" id="KW-1185">Reference proteome</keyword>
<dbReference type="Proteomes" id="UP000479692">
    <property type="component" value="Unassembled WGS sequence"/>
</dbReference>
<name>A0A7C9M4G3_9GAMM</name>
<dbReference type="RefSeq" id="WP_156641969.1">
    <property type="nucleotide sequence ID" value="NZ_WOXT01000002.1"/>
</dbReference>
<comment type="caution">
    <text evidence="1">The sequence shown here is derived from an EMBL/GenBank/DDBJ whole genome shotgun (WGS) entry which is preliminary data.</text>
</comment>
<evidence type="ECO:0000313" key="1">
    <source>
        <dbReference type="EMBL" id="MUV14682.1"/>
    </source>
</evidence>
<sequence length="88" mass="10021">MSEEYATSKVLLDRLNARLPRMLELQRHVDAGAKLDEGEFEFLKELVEDANLSHQYVARHPDLQPLASRLVSLYGQIVEKALENESKG</sequence>
<dbReference type="AlphaFoldDB" id="A0A7C9M4G3"/>
<evidence type="ECO:0000313" key="2">
    <source>
        <dbReference type="Proteomes" id="UP000479692"/>
    </source>
</evidence>